<keyword evidence="3" id="KW-0479">Metal-binding</keyword>
<dbReference type="GO" id="GO:0046872">
    <property type="term" value="F:metal ion binding"/>
    <property type="evidence" value="ECO:0007669"/>
    <property type="project" value="UniProtKB-KW"/>
</dbReference>
<proteinExistence type="inferred from homology"/>
<dbReference type="GO" id="GO:0006308">
    <property type="term" value="P:DNA catabolic process"/>
    <property type="evidence" value="ECO:0007669"/>
    <property type="project" value="InterPro"/>
</dbReference>
<dbReference type="STRING" id="181874.A0A409Y7B1"/>
<accession>A0A409Y7B1</accession>
<dbReference type="Pfam" id="PF02265">
    <property type="entry name" value="S1-P1_nuclease"/>
    <property type="match status" value="1"/>
</dbReference>
<keyword evidence="2" id="KW-0540">Nuclease</keyword>
<organism evidence="9 10">
    <name type="scientific">Panaeolus cyanescens</name>
    <dbReference type="NCBI Taxonomy" id="181874"/>
    <lineage>
        <taxon>Eukaryota</taxon>
        <taxon>Fungi</taxon>
        <taxon>Dikarya</taxon>
        <taxon>Basidiomycota</taxon>
        <taxon>Agaricomycotina</taxon>
        <taxon>Agaricomycetes</taxon>
        <taxon>Agaricomycetidae</taxon>
        <taxon>Agaricales</taxon>
        <taxon>Agaricineae</taxon>
        <taxon>Galeropsidaceae</taxon>
        <taxon>Panaeolus</taxon>
    </lineage>
</organism>
<dbReference type="Proteomes" id="UP000284842">
    <property type="component" value="Unassembled WGS sequence"/>
</dbReference>
<evidence type="ECO:0000256" key="4">
    <source>
        <dbReference type="ARBA" id="ARBA00022759"/>
    </source>
</evidence>
<sequence length="74" mass="7687">MRSFLLAVPTFLLASQAAAWGASGHQAVGHVAMQFLAPNALSFVKSSLGSTYSQSLGPAATWADDIKSGGQYGW</sequence>
<dbReference type="InParanoid" id="A0A409Y7B1"/>
<feature type="signal peptide" evidence="8">
    <location>
        <begin position="1"/>
        <end position="19"/>
    </location>
</feature>
<keyword evidence="8" id="KW-0732">Signal</keyword>
<dbReference type="GO" id="GO:0016788">
    <property type="term" value="F:hydrolase activity, acting on ester bonds"/>
    <property type="evidence" value="ECO:0007669"/>
    <property type="project" value="InterPro"/>
</dbReference>
<dbReference type="GO" id="GO:0004519">
    <property type="term" value="F:endonuclease activity"/>
    <property type="evidence" value="ECO:0007669"/>
    <property type="project" value="UniProtKB-KW"/>
</dbReference>
<dbReference type="GO" id="GO:0003676">
    <property type="term" value="F:nucleic acid binding"/>
    <property type="evidence" value="ECO:0007669"/>
    <property type="project" value="InterPro"/>
</dbReference>
<reference evidence="9 10" key="1">
    <citation type="journal article" date="2018" name="Evol. Lett.">
        <title>Horizontal gene cluster transfer increased hallucinogenic mushroom diversity.</title>
        <authorList>
            <person name="Reynolds H.T."/>
            <person name="Vijayakumar V."/>
            <person name="Gluck-Thaler E."/>
            <person name="Korotkin H.B."/>
            <person name="Matheny P.B."/>
            <person name="Slot J.C."/>
        </authorList>
    </citation>
    <scope>NUCLEOTIDE SEQUENCE [LARGE SCALE GENOMIC DNA]</scope>
    <source>
        <strain evidence="9 10">2629</strain>
    </source>
</reference>
<dbReference type="InterPro" id="IPR003154">
    <property type="entry name" value="S1/P1nuclease"/>
</dbReference>
<evidence type="ECO:0000256" key="2">
    <source>
        <dbReference type="ARBA" id="ARBA00022722"/>
    </source>
</evidence>
<protein>
    <submittedName>
        <fullName evidence="9">Uncharacterized protein</fullName>
    </submittedName>
</protein>
<evidence type="ECO:0000256" key="3">
    <source>
        <dbReference type="ARBA" id="ARBA00022723"/>
    </source>
</evidence>
<evidence type="ECO:0000256" key="1">
    <source>
        <dbReference type="ARBA" id="ARBA00009547"/>
    </source>
</evidence>
<gene>
    <name evidence="9" type="ORF">CVT24_003525</name>
</gene>
<evidence type="ECO:0000256" key="6">
    <source>
        <dbReference type="ARBA" id="ARBA00023157"/>
    </source>
</evidence>
<evidence type="ECO:0000256" key="5">
    <source>
        <dbReference type="ARBA" id="ARBA00022801"/>
    </source>
</evidence>
<name>A0A409Y7B1_9AGAR</name>
<dbReference type="PANTHER" id="PTHR33146">
    <property type="entry name" value="ENDONUCLEASE 4"/>
    <property type="match status" value="1"/>
</dbReference>
<feature type="chain" id="PRO_5019147818" evidence="8">
    <location>
        <begin position="20"/>
        <end position="74"/>
    </location>
</feature>
<dbReference type="EMBL" id="NHTK01001374">
    <property type="protein sequence ID" value="PPQ98894.1"/>
    <property type="molecule type" value="Genomic_DNA"/>
</dbReference>
<evidence type="ECO:0000313" key="9">
    <source>
        <dbReference type="EMBL" id="PPQ98894.1"/>
    </source>
</evidence>
<evidence type="ECO:0000256" key="7">
    <source>
        <dbReference type="ARBA" id="ARBA00023180"/>
    </source>
</evidence>
<evidence type="ECO:0000313" key="10">
    <source>
        <dbReference type="Proteomes" id="UP000284842"/>
    </source>
</evidence>
<keyword evidence="4" id="KW-0255">Endonuclease</keyword>
<dbReference type="AlphaFoldDB" id="A0A409Y7B1"/>
<comment type="caution">
    <text evidence="9">The sequence shown here is derived from an EMBL/GenBank/DDBJ whole genome shotgun (WGS) entry which is preliminary data.</text>
</comment>
<dbReference type="InterPro" id="IPR008947">
    <property type="entry name" value="PLipase_C/P1_nuclease_dom_sf"/>
</dbReference>
<dbReference type="OrthoDB" id="441446at2759"/>
<evidence type="ECO:0000256" key="8">
    <source>
        <dbReference type="SAM" id="SignalP"/>
    </source>
</evidence>
<dbReference type="PANTHER" id="PTHR33146:SF26">
    <property type="entry name" value="ENDONUCLEASE 4"/>
    <property type="match status" value="1"/>
</dbReference>
<keyword evidence="7" id="KW-0325">Glycoprotein</keyword>
<comment type="similarity">
    <text evidence="1">Belongs to the nuclease type I family.</text>
</comment>
<keyword evidence="6" id="KW-1015">Disulfide bond</keyword>
<dbReference type="Gene3D" id="1.10.575.10">
    <property type="entry name" value="P1 Nuclease"/>
    <property type="match status" value="1"/>
</dbReference>
<dbReference type="SUPFAM" id="SSF48537">
    <property type="entry name" value="Phospholipase C/P1 nuclease"/>
    <property type="match status" value="1"/>
</dbReference>
<keyword evidence="5" id="KW-0378">Hydrolase</keyword>
<keyword evidence="10" id="KW-1185">Reference proteome</keyword>